<sequence>MNNEPTRYEILVRFGYIGLWLYKRLHKKPKWKNKNFILIRYSITFFIVFIPVLLLGEFL</sequence>
<gene>
    <name evidence="2" type="ORF">ikelab_22590</name>
</gene>
<name>A0A6L2ZZP8_9LACT</name>
<feature type="transmembrane region" description="Helical" evidence="1">
    <location>
        <begin position="37"/>
        <end position="56"/>
    </location>
</feature>
<evidence type="ECO:0000313" key="2">
    <source>
        <dbReference type="EMBL" id="GFO52984.1"/>
    </source>
</evidence>
<evidence type="ECO:0000256" key="1">
    <source>
        <dbReference type="SAM" id="Phobius"/>
    </source>
</evidence>
<dbReference type="Proteomes" id="UP000504756">
    <property type="component" value="Unassembled WGS sequence"/>
</dbReference>
<reference evidence="2 3" key="1">
    <citation type="submission" date="2020-06" db="EMBL/GenBank/DDBJ databases">
        <title>Draft genome sequence of Lactic acid bacteria from Okinawan-style tofu.</title>
        <authorList>
            <person name="Takara I."/>
            <person name="Ikematsu S."/>
        </authorList>
    </citation>
    <scope>NUCLEOTIDE SEQUENCE [LARGE SCALE GENOMIC DNA]</scope>
    <source>
        <strain evidence="3">lg38</strain>
    </source>
</reference>
<keyword evidence="1" id="KW-0812">Transmembrane</keyword>
<dbReference type="EMBL" id="BLXU01000028">
    <property type="protein sequence ID" value="GFO52984.1"/>
    <property type="molecule type" value="Genomic_DNA"/>
</dbReference>
<comment type="caution">
    <text evidence="2">The sequence shown here is derived from an EMBL/GenBank/DDBJ whole genome shotgun (WGS) entry which is preliminary data.</text>
</comment>
<protein>
    <submittedName>
        <fullName evidence="2">Uncharacterized protein</fullName>
    </submittedName>
</protein>
<keyword evidence="1" id="KW-0472">Membrane</keyword>
<dbReference type="AlphaFoldDB" id="A0A6L2ZZP8"/>
<keyword evidence="1" id="KW-1133">Transmembrane helix</keyword>
<evidence type="ECO:0000313" key="3">
    <source>
        <dbReference type="Proteomes" id="UP000504756"/>
    </source>
</evidence>
<accession>A0A6L2ZZP8</accession>
<proteinExistence type="predicted"/>
<organism evidence="2 3">
    <name type="scientific">Lactococcus garvieae</name>
    <dbReference type="NCBI Taxonomy" id="1363"/>
    <lineage>
        <taxon>Bacteria</taxon>
        <taxon>Bacillati</taxon>
        <taxon>Bacillota</taxon>
        <taxon>Bacilli</taxon>
        <taxon>Lactobacillales</taxon>
        <taxon>Streptococcaceae</taxon>
        <taxon>Lactococcus</taxon>
    </lineage>
</organism>